<reference evidence="2" key="3">
    <citation type="submission" date="2016-02" db="EMBL/GenBank/DDBJ databases">
        <title>Resequencing and annotation of the Colletotrichum higginsianum genome.</title>
        <authorList>
            <person name="O'Connell R."/>
            <person name="Zambounis A."/>
            <person name="Thon M."/>
            <person name="Dallery J.-F."/>
        </authorList>
    </citation>
    <scope>NUCLEOTIDE SEQUENCE [LARGE SCALE GENOMIC DNA]</scope>
    <source>
        <strain evidence="2">IMI 349063</strain>
    </source>
</reference>
<dbReference type="RefSeq" id="XP_018157833.1">
    <property type="nucleotide sequence ID" value="XM_018303055.1"/>
</dbReference>
<keyword evidence="4" id="KW-1185">Reference proteome</keyword>
<dbReference type="Proteomes" id="UP000092177">
    <property type="component" value="Chromosome 5"/>
</dbReference>
<evidence type="ECO:0000313" key="1">
    <source>
        <dbReference type="EMBL" id="CCF38282.1"/>
    </source>
</evidence>
<dbReference type="GeneID" id="28867162"/>
<reference evidence="1" key="1">
    <citation type="submission" date="2011-12" db="EMBL/GenBank/DDBJ databases">
        <title>The genome sequence of Colletotrichum higginsianum IMI 34906.</title>
        <authorList>
            <person name="Ma L.-J."/>
            <person name="O'Connell R."/>
            <person name="van Themaat E.V.L."/>
            <person name="Stueber K."/>
            <person name="Young S.K."/>
            <person name="Zeng Q."/>
            <person name="Gargeya S."/>
            <person name="Fitzgerald M."/>
            <person name="Haas B."/>
            <person name="Abouelleil A."/>
            <person name="Alvarado L."/>
            <person name="Arachchi H.M."/>
            <person name="Berlin A."/>
            <person name="Chapman S.B."/>
            <person name="Gearin G."/>
            <person name="Goldberg J."/>
            <person name="Griggs A."/>
            <person name="Gujja S."/>
            <person name="Hansen M."/>
            <person name="Heiman D."/>
            <person name="Howarth C."/>
            <person name="Larimer J."/>
            <person name="Lui A."/>
            <person name="MacDonald P.J.P."/>
            <person name="McCowen C."/>
            <person name="Montmayeur A."/>
            <person name="Murphy C."/>
            <person name="Neiman D."/>
            <person name="Pearson M."/>
            <person name="Priest M."/>
            <person name="Roberts A."/>
            <person name="Saif S."/>
            <person name="Shea T."/>
            <person name="Sisk P."/>
            <person name="Stolte C."/>
            <person name="Sykes S."/>
            <person name="Wortman J."/>
            <person name="Nusbaum C."/>
            <person name="Birren B."/>
        </authorList>
    </citation>
    <scope>NUCLEOTIDE SEQUENCE [LARGE SCALE GENOMIC DNA]</scope>
    <source>
        <strain evidence="1">IMI 349063</strain>
    </source>
</reference>
<evidence type="ECO:0000313" key="3">
    <source>
        <dbReference type="Proteomes" id="UP000007174"/>
    </source>
</evidence>
<dbReference type="VEuPathDB" id="FungiDB:CH63R_08081"/>
<dbReference type="HOGENOM" id="CLU_2236422_0_0_1"/>
<dbReference type="EMBL" id="CACQ02002900">
    <property type="protein sequence ID" value="CCF38282.1"/>
    <property type="molecule type" value="Genomic_DNA"/>
</dbReference>
<dbReference type="AlphaFoldDB" id="H1VDH9"/>
<protein>
    <submittedName>
        <fullName evidence="1">Uncharacterized protein</fullName>
    </submittedName>
</protein>
<evidence type="ECO:0000313" key="2">
    <source>
        <dbReference type="EMBL" id="OBR09316.1"/>
    </source>
</evidence>
<evidence type="ECO:0000313" key="4">
    <source>
        <dbReference type="Proteomes" id="UP000092177"/>
    </source>
</evidence>
<dbReference type="EMBL" id="LTAN01000005">
    <property type="protein sequence ID" value="OBR09316.1"/>
    <property type="molecule type" value="Genomic_DNA"/>
</dbReference>
<reference evidence="4" key="4">
    <citation type="journal article" date="2017" name="BMC Genomics">
        <title>Gapless genome assembly of Colletotrichum higginsianum reveals chromosome structure and association of transposable elements with secondary metabolite gene clusters.</title>
        <authorList>
            <person name="Dallery J.-F."/>
            <person name="Lapalu N."/>
            <person name="Zampounis A."/>
            <person name="Pigne S."/>
            <person name="Luyten I."/>
            <person name="Amselem J."/>
            <person name="Wittenberg A.H.J."/>
            <person name="Zhou S."/>
            <person name="de Queiroz M.V."/>
            <person name="Robin G.P."/>
            <person name="Auger A."/>
            <person name="Hainaut M."/>
            <person name="Henrissat B."/>
            <person name="Kim K.-T."/>
            <person name="Lee Y.-H."/>
            <person name="Lespinet O."/>
            <person name="Schwartz D.C."/>
            <person name="Thon M.R."/>
            <person name="O'Connell R.J."/>
        </authorList>
    </citation>
    <scope>NUCLEOTIDE SEQUENCE [LARGE SCALE GENOMIC DNA]</scope>
    <source>
        <strain evidence="4">IMI 349063</strain>
    </source>
</reference>
<organism evidence="1 3">
    <name type="scientific">Colletotrichum higginsianum (strain IMI 349063)</name>
    <name type="common">Crucifer anthracnose fungus</name>
    <dbReference type="NCBI Taxonomy" id="759273"/>
    <lineage>
        <taxon>Eukaryota</taxon>
        <taxon>Fungi</taxon>
        <taxon>Dikarya</taxon>
        <taxon>Ascomycota</taxon>
        <taxon>Pezizomycotina</taxon>
        <taxon>Sordariomycetes</taxon>
        <taxon>Hypocreomycetidae</taxon>
        <taxon>Glomerellales</taxon>
        <taxon>Glomerellaceae</taxon>
        <taxon>Colletotrichum</taxon>
        <taxon>Colletotrichum destructivum species complex</taxon>
    </lineage>
</organism>
<reference evidence="3" key="2">
    <citation type="journal article" date="2012" name="Nat. Genet.">
        <title>Lifestyle transitions in plant pathogenic Colletotrichum fungi deciphered by genome and transcriptome analyses.</title>
        <authorList>
            <person name="O'Connell R.J."/>
            <person name="Thon M.R."/>
            <person name="Hacquard S."/>
            <person name="Amyotte S.G."/>
            <person name="Kleemann J."/>
            <person name="Torres M.F."/>
            <person name="Damm U."/>
            <person name="Buiate E.A."/>
            <person name="Epstein L."/>
            <person name="Alkan N."/>
            <person name="Altmueller J."/>
            <person name="Alvarado-Balderrama L."/>
            <person name="Bauser C.A."/>
            <person name="Becker C."/>
            <person name="Birren B.W."/>
            <person name="Chen Z."/>
            <person name="Choi J."/>
            <person name="Crouch J.A."/>
            <person name="Duvick J.P."/>
            <person name="Farman M.A."/>
            <person name="Gan P."/>
            <person name="Heiman D."/>
            <person name="Henrissat B."/>
            <person name="Howard R.J."/>
            <person name="Kabbage M."/>
            <person name="Koch C."/>
            <person name="Kracher B."/>
            <person name="Kubo Y."/>
            <person name="Law A.D."/>
            <person name="Lebrun M.-H."/>
            <person name="Lee Y.-H."/>
            <person name="Miyara I."/>
            <person name="Moore N."/>
            <person name="Neumann U."/>
            <person name="Nordstroem K."/>
            <person name="Panaccione D.G."/>
            <person name="Panstruga R."/>
            <person name="Place M."/>
            <person name="Proctor R.H."/>
            <person name="Prusky D."/>
            <person name="Rech G."/>
            <person name="Reinhardt R."/>
            <person name="Rollins J.A."/>
            <person name="Rounsley S."/>
            <person name="Schardl C.L."/>
            <person name="Schwartz D.C."/>
            <person name="Shenoy N."/>
            <person name="Shirasu K."/>
            <person name="Sikhakolli U.R."/>
            <person name="Stueber K."/>
            <person name="Sukno S.A."/>
            <person name="Sweigard J.A."/>
            <person name="Takano Y."/>
            <person name="Takahara H."/>
            <person name="Trail F."/>
            <person name="van der Does H.C."/>
            <person name="Voll L.M."/>
            <person name="Will I."/>
            <person name="Young S."/>
            <person name="Zeng Q."/>
            <person name="Zhang J."/>
            <person name="Zhou S."/>
            <person name="Dickman M.B."/>
            <person name="Schulze-Lefert P."/>
            <person name="Ver Loren van Themaat E."/>
            <person name="Ma L.-J."/>
            <person name="Vaillancourt L.J."/>
        </authorList>
    </citation>
    <scope>NUCLEOTIDE SEQUENCE [LARGE SCALE GENOMIC DNA]</scope>
    <source>
        <strain evidence="3">IMI 349063</strain>
    </source>
</reference>
<accession>H1VDH9</accession>
<dbReference type="KEGG" id="chig:CH63R_08081"/>
<gene>
    <name evidence="1" type="ORF">CH063_09414</name>
    <name evidence="2" type="ORF">CH63R_08081</name>
</gene>
<proteinExistence type="predicted"/>
<name>H1VDH9_COLHI</name>
<dbReference type="Proteomes" id="UP000007174">
    <property type="component" value="Unassembled WGS sequence"/>
</dbReference>
<sequence length="105" mass="11782">MFFRAFASLSSSLAIFDPMVSNFPVCRKHLSLGSVSSRQQYTIPFIVQQKTLDCSHSTSSKSTRTWNTVGNLKMQSTSWATTARWMAHARGWTWHRGNGKAGVEP</sequence>